<proteinExistence type="predicted"/>
<sequence length="70" mass="8063">MHAAKLHKSDRLQRVHDALDEIRPRWLTTREIIEQAHVCAVSACISELRQNGAKIDCVREGNVWSYRLAP</sequence>
<accession>A0A6J5R5W7</accession>
<name>A0A6J5R5W7_9CAUD</name>
<dbReference type="EMBL" id="LR797120">
    <property type="protein sequence ID" value="CAB4188125.1"/>
    <property type="molecule type" value="Genomic_DNA"/>
</dbReference>
<evidence type="ECO:0000313" key="1">
    <source>
        <dbReference type="EMBL" id="CAB4188125.1"/>
    </source>
</evidence>
<organism evidence="1">
    <name type="scientific">uncultured Caudovirales phage</name>
    <dbReference type="NCBI Taxonomy" id="2100421"/>
    <lineage>
        <taxon>Viruses</taxon>
        <taxon>Duplodnaviria</taxon>
        <taxon>Heunggongvirae</taxon>
        <taxon>Uroviricota</taxon>
        <taxon>Caudoviricetes</taxon>
        <taxon>Peduoviridae</taxon>
        <taxon>Maltschvirus</taxon>
        <taxon>Maltschvirus maltsch</taxon>
    </lineage>
</organism>
<protein>
    <recommendedName>
        <fullName evidence="2">Helix-turn-helix domain containing protein</fullName>
    </recommendedName>
</protein>
<gene>
    <name evidence="1" type="ORF">UFOVP1165_18</name>
</gene>
<reference evidence="1" key="1">
    <citation type="submission" date="2020-05" db="EMBL/GenBank/DDBJ databases">
        <authorList>
            <person name="Chiriac C."/>
            <person name="Salcher M."/>
            <person name="Ghai R."/>
            <person name="Kavagutti S V."/>
        </authorList>
    </citation>
    <scope>NUCLEOTIDE SEQUENCE</scope>
</reference>
<evidence type="ECO:0008006" key="2">
    <source>
        <dbReference type="Google" id="ProtNLM"/>
    </source>
</evidence>